<dbReference type="RefSeq" id="WP_140959646.1">
    <property type="nucleotide sequence ID" value="NZ_VEVQ02000001.1"/>
</dbReference>
<dbReference type="Proteomes" id="UP000817854">
    <property type="component" value="Unassembled WGS sequence"/>
</dbReference>
<reference evidence="1 2" key="2">
    <citation type="submission" date="2019-05" db="EMBL/GenBank/DDBJ databases">
        <authorList>
            <person name="Lianzixin W."/>
        </authorList>
    </citation>
    <scope>NUCLEOTIDE SEQUENCE [LARGE SCALE GENOMIC DNA]</scope>
    <source>
        <strain evidence="1 2">EC11</strain>
    </source>
</reference>
<evidence type="ECO:0008006" key="3">
    <source>
        <dbReference type="Google" id="ProtNLM"/>
    </source>
</evidence>
<gene>
    <name evidence="1" type="ORF">FIA58_002390</name>
</gene>
<reference evidence="2" key="1">
    <citation type="submission" date="2019-05" db="EMBL/GenBank/DDBJ databases">
        <title>Flavobacterium profundi sp. nov., isolated from a deep-sea seamount.</title>
        <authorList>
            <person name="Zhang D.-C."/>
        </authorList>
    </citation>
    <scope>NUCLEOTIDE SEQUENCE [LARGE SCALE GENOMIC DNA]</scope>
    <source>
        <strain evidence="2">EC11</strain>
    </source>
</reference>
<sequence length="200" mass="23703">MYFKYDEENYIFDAFSDRPLHIENKYLGYNIEYNLLNFQCNLVKLSADYKNVSSSIFGGTSVFTDVDSSDEKLERRKISYYGSTLHLFRTMVEGKWLNDQYAYFNDAYIINPKQHFKISKLSYSQYKILITPQNKPNRKNDFITEFGILYNKKEHSKVFFYTTNFTIDNFGLHSDYDKIYFSGDISKRKVGDMLPSNYGL</sequence>
<dbReference type="EMBL" id="VEVQ02000001">
    <property type="protein sequence ID" value="NHN24513.1"/>
    <property type="molecule type" value="Genomic_DNA"/>
</dbReference>
<accession>A0ABX0ILN5</accession>
<evidence type="ECO:0000313" key="1">
    <source>
        <dbReference type="EMBL" id="NHN24513.1"/>
    </source>
</evidence>
<proteinExistence type="predicted"/>
<organism evidence="1 2">
    <name type="scientific">Flavobacterium jejuense</name>
    <dbReference type="NCBI Taxonomy" id="1544455"/>
    <lineage>
        <taxon>Bacteria</taxon>
        <taxon>Pseudomonadati</taxon>
        <taxon>Bacteroidota</taxon>
        <taxon>Flavobacteriia</taxon>
        <taxon>Flavobacteriales</taxon>
        <taxon>Flavobacteriaceae</taxon>
        <taxon>Flavobacterium</taxon>
    </lineage>
</organism>
<keyword evidence="2" id="KW-1185">Reference proteome</keyword>
<reference evidence="1 2" key="3">
    <citation type="submission" date="2020-02" db="EMBL/GenBank/DDBJ databases">
        <title>Flavobacterium profundi sp. nov., isolated from a deep-sea seamount.</title>
        <authorList>
            <person name="Zhang D.-C."/>
        </authorList>
    </citation>
    <scope>NUCLEOTIDE SEQUENCE [LARGE SCALE GENOMIC DNA]</scope>
    <source>
        <strain evidence="1 2">EC11</strain>
    </source>
</reference>
<evidence type="ECO:0000313" key="2">
    <source>
        <dbReference type="Proteomes" id="UP000817854"/>
    </source>
</evidence>
<name>A0ABX0ILN5_9FLAO</name>
<protein>
    <recommendedName>
        <fullName evidence="3">Outer membrane protein beta-barrel domain-containing protein</fullName>
    </recommendedName>
</protein>
<comment type="caution">
    <text evidence="1">The sequence shown here is derived from an EMBL/GenBank/DDBJ whole genome shotgun (WGS) entry which is preliminary data.</text>
</comment>